<feature type="compositionally biased region" description="Basic and acidic residues" evidence="1">
    <location>
        <begin position="102"/>
        <end position="111"/>
    </location>
</feature>
<dbReference type="EMBL" id="BLIO01000001">
    <property type="protein sequence ID" value="GFE19132.1"/>
    <property type="molecule type" value="Genomic_DNA"/>
</dbReference>
<dbReference type="AlphaFoldDB" id="A0A640T7Y6"/>
<organism evidence="2 3">
    <name type="scientific">Streptomyces glebosus</name>
    <dbReference type="NCBI Taxonomy" id="249580"/>
    <lineage>
        <taxon>Bacteria</taxon>
        <taxon>Bacillati</taxon>
        <taxon>Actinomycetota</taxon>
        <taxon>Actinomycetes</taxon>
        <taxon>Kitasatosporales</taxon>
        <taxon>Streptomycetaceae</taxon>
        <taxon>Streptomyces</taxon>
    </lineage>
</organism>
<evidence type="ECO:0000313" key="2">
    <source>
        <dbReference type="EMBL" id="GFE19132.1"/>
    </source>
</evidence>
<protein>
    <submittedName>
        <fullName evidence="2">Uncharacterized protein</fullName>
    </submittedName>
</protein>
<gene>
    <name evidence="2" type="ORF">Sgleb_71790</name>
</gene>
<name>A0A640T7Y6_9ACTN</name>
<accession>A0A640T7Y6</accession>
<comment type="caution">
    <text evidence="2">The sequence shown here is derived from an EMBL/GenBank/DDBJ whole genome shotgun (WGS) entry which is preliminary data.</text>
</comment>
<evidence type="ECO:0000313" key="3">
    <source>
        <dbReference type="Proteomes" id="UP000430079"/>
    </source>
</evidence>
<feature type="compositionally biased region" description="Basic and acidic residues" evidence="1">
    <location>
        <begin position="143"/>
        <end position="164"/>
    </location>
</feature>
<feature type="compositionally biased region" description="Basic and acidic residues" evidence="1">
    <location>
        <begin position="49"/>
        <end position="62"/>
    </location>
</feature>
<sequence>MAQRAGKVPATMPPRTFTLRPSTGFAGTTSPIDGMRARRGPQEGAALHSHGDRRAIADDSRKRQATARPTPKTARPPADAASDPASMPALQRTAGNAAVTRLLEDGRRDGATDQEAVQRAVHGGTPGEVVQRAEEEATGGHGGIKDRVGGKIKEKPTNDVERDFSAGMRAGKHPGQPESRLDLGQLRPVAHAMRAAKSSPVRPHRASTRCSNAGPL</sequence>
<evidence type="ECO:0000256" key="1">
    <source>
        <dbReference type="SAM" id="MobiDB-lite"/>
    </source>
</evidence>
<feature type="region of interest" description="Disordered" evidence="1">
    <location>
        <begin position="1"/>
        <end position="216"/>
    </location>
</feature>
<feature type="compositionally biased region" description="Polar residues" evidence="1">
    <location>
        <begin position="19"/>
        <end position="31"/>
    </location>
</feature>
<proteinExistence type="predicted"/>
<dbReference type="Proteomes" id="UP000430079">
    <property type="component" value="Unassembled WGS sequence"/>
</dbReference>
<reference evidence="2 3" key="1">
    <citation type="submission" date="2019-12" db="EMBL/GenBank/DDBJ databases">
        <title>Whole genome shotgun sequence of Streptomyces hygroscopicus subsp. glebosus NBRC 13786.</title>
        <authorList>
            <person name="Ichikawa N."/>
            <person name="Kimura A."/>
            <person name="Kitahashi Y."/>
            <person name="Komaki H."/>
            <person name="Tamura T."/>
        </authorList>
    </citation>
    <scope>NUCLEOTIDE SEQUENCE [LARGE SCALE GENOMIC DNA]</scope>
    <source>
        <strain evidence="2 3">NBRC 13786</strain>
    </source>
</reference>
<keyword evidence="3" id="KW-1185">Reference proteome</keyword>
<feature type="compositionally biased region" description="Low complexity" evidence="1">
    <location>
        <begin position="66"/>
        <end position="89"/>
    </location>
</feature>